<evidence type="ECO:0000313" key="8">
    <source>
        <dbReference type="Proteomes" id="UP000184517"/>
    </source>
</evidence>
<comment type="similarity">
    <text evidence="2 6">Belongs to the class-III pyridoxal-phosphate-dependent aminotransferase family.</text>
</comment>
<evidence type="ECO:0000256" key="2">
    <source>
        <dbReference type="ARBA" id="ARBA00008954"/>
    </source>
</evidence>
<dbReference type="Pfam" id="PF00202">
    <property type="entry name" value="Aminotran_3"/>
    <property type="match status" value="1"/>
</dbReference>
<dbReference type="STRING" id="1122206.SAMN02745753_01686"/>
<dbReference type="NCBIfam" id="TIGR00700">
    <property type="entry name" value="GABAtrnsam"/>
    <property type="match status" value="1"/>
</dbReference>
<name>A0A1M5APD3_9GAMM</name>
<dbReference type="SUPFAM" id="SSF53383">
    <property type="entry name" value="PLP-dependent transferases"/>
    <property type="match status" value="1"/>
</dbReference>
<dbReference type="InterPro" id="IPR004632">
    <property type="entry name" value="4NH2But_aminotransferase_bac"/>
</dbReference>
<evidence type="ECO:0000256" key="5">
    <source>
        <dbReference type="ARBA" id="ARBA00022898"/>
    </source>
</evidence>
<dbReference type="Gene3D" id="3.40.640.10">
    <property type="entry name" value="Type I PLP-dependent aspartate aminotransferase-like (Major domain)"/>
    <property type="match status" value="1"/>
</dbReference>
<dbReference type="InterPro" id="IPR015422">
    <property type="entry name" value="PyrdxlP-dep_Trfase_small"/>
</dbReference>
<dbReference type="GO" id="GO:0030170">
    <property type="term" value="F:pyridoxal phosphate binding"/>
    <property type="evidence" value="ECO:0007669"/>
    <property type="project" value="InterPro"/>
</dbReference>
<gene>
    <name evidence="7" type="ORF">SAMN02745753_01686</name>
</gene>
<proteinExistence type="inferred from homology"/>
<comment type="cofactor">
    <cofactor evidence="1">
        <name>pyridoxal 5'-phosphate</name>
        <dbReference type="ChEBI" id="CHEBI:597326"/>
    </cofactor>
</comment>
<evidence type="ECO:0000256" key="3">
    <source>
        <dbReference type="ARBA" id="ARBA00022576"/>
    </source>
</evidence>
<dbReference type="PIRSF" id="PIRSF000521">
    <property type="entry name" value="Transaminase_4ab_Lys_Orn"/>
    <property type="match status" value="1"/>
</dbReference>
<dbReference type="InterPro" id="IPR015421">
    <property type="entry name" value="PyrdxlP-dep_Trfase_major"/>
</dbReference>
<keyword evidence="8" id="KW-1185">Reference proteome</keyword>
<evidence type="ECO:0000256" key="6">
    <source>
        <dbReference type="RuleBase" id="RU003560"/>
    </source>
</evidence>
<sequence>MYIELALKVKDKMKNADLQKRKESAIARGQANMAPVYVDRALNAEIWDVEGKRYIDFGAGIAVVNTGHNHPKVKAATLAQIERFCHTCVMVSPYESAVALAEKLNAAAPGNTPKKSIFVTTGAEAVENCVKIARAHTSRPGIIAFNGGYHGRTNMTMGLTGKVNPYKIGFGPFPSDIFHIPYPNDYLGITEEEALADLQLRFTCDIEPSRVAAIIIEPVQGEGGFYQASSSFLQKLRKLCDDHGMLLILDEIQSGFARTGTMFCHEQAGIEADLMTTAKGIAGGIPLAAVVGKADIMDAPIPGGLGGTYGGSPIGCATGLAVFDVIEEEKLCERATLIGKRFVEHLKALQADFPNIIGDVRNSGAMIAVEFVHDGDVNKPYPELAKKLSAKASENGLVLLSCGIRGNVIRFLPALTIEMEIIDEGMEIFKCCFKELV</sequence>
<evidence type="ECO:0000256" key="1">
    <source>
        <dbReference type="ARBA" id="ARBA00001933"/>
    </source>
</evidence>
<dbReference type="GO" id="GO:0009448">
    <property type="term" value="P:gamma-aminobutyric acid metabolic process"/>
    <property type="evidence" value="ECO:0007669"/>
    <property type="project" value="InterPro"/>
</dbReference>
<dbReference type="Proteomes" id="UP000184517">
    <property type="component" value="Unassembled WGS sequence"/>
</dbReference>
<dbReference type="InterPro" id="IPR015424">
    <property type="entry name" value="PyrdxlP-dep_Trfase"/>
</dbReference>
<dbReference type="Gene3D" id="3.90.1150.10">
    <property type="entry name" value="Aspartate Aminotransferase, domain 1"/>
    <property type="match status" value="1"/>
</dbReference>
<dbReference type="GO" id="GO:0034386">
    <property type="term" value="F:4-aminobutyrate:2-oxoglutarate transaminase activity"/>
    <property type="evidence" value="ECO:0007669"/>
    <property type="project" value="InterPro"/>
</dbReference>
<evidence type="ECO:0000313" key="7">
    <source>
        <dbReference type="EMBL" id="SHF32121.1"/>
    </source>
</evidence>
<dbReference type="PROSITE" id="PS00600">
    <property type="entry name" value="AA_TRANSFER_CLASS_3"/>
    <property type="match status" value="1"/>
</dbReference>
<protein>
    <submittedName>
        <fullName evidence="7">4-aminobutyrate aminotransferase / (S)-3-amino-2-methylpropionate transaminase</fullName>
    </submittedName>
</protein>
<keyword evidence="3 7" id="KW-0032">Aminotransferase</keyword>
<keyword evidence="5 6" id="KW-0663">Pyridoxal phosphate</keyword>
<dbReference type="PANTHER" id="PTHR11986:SF58">
    <property type="entry name" value="LEUCINE_METHIONINE RACEMASE"/>
    <property type="match status" value="1"/>
</dbReference>
<dbReference type="EMBL" id="FQVF01000007">
    <property type="protein sequence ID" value="SHF32121.1"/>
    <property type="molecule type" value="Genomic_DNA"/>
</dbReference>
<dbReference type="AlphaFoldDB" id="A0A1M5APD3"/>
<dbReference type="InterPro" id="IPR005814">
    <property type="entry name" value="Aminotrans_3"/>
</dbReference>
<dbReference type="InterPro" id="IPR050103">
    <property type="entry name" value="Class-III_PLP-dep_AT"/>
</dbReference>
<organism evidence="7 8">
    <name type="scientific">Marinomonas polaris DSM 16579</name>
    <dbReference type="NCBI Taxonomy" id="1122206"/>
    <lineage>
        <taxon>Bacteria</taxon>
        <taxon>Pseudomonadati</taxon>
        <taxon>Pseudomonadota</taxon>
        <taxon>Gammaproteobacteria</taxon>
        <taxon>Oceanospirillales</taxon>
        <taxon>Oceanospirillaceae</taxon>
        <taxon>Marinomonas</taxon>
    </lineage>
</organism>
<dbReference type="CDD" id="cd00610">
    <property type="entry name" value="OAT_like"/>
    <property type="match status" value="1"/>
</dbReference>
<evidence type="ECO:0000256" key="4">
    <source>
        <dbReference type="ARBA" id="ARBA00022679"/>
    </source>
</evidence>
<dbReference type="FunFam" id="3.40.640.10:FF:000013">
    <property type="entry name" value="4-aminobutyrate aminotransferase"/>
    <property type="match status" value="1"/>
</dbReference>
<reference evidence="8" key="1">
    <citation type="submission" date="2016-11" db="EMBL/GenBank/DDBJ databases">
        <authorList>
            <person name="Varghese N."/>
            <person name="Submissions S."/>
        </authorList>
    </citation>
    <scope>NUCLEOTIDE SEQUENCE [LARGE SCALE GENOMIC DNA]</scope>
    <source>
        <strain evidence="8">DSM 16579</strain>
    </source>
</reference>
<dbReference type="GO" id="GO:0042802">
    <property type="term" value="F:identical protein binding"/>
    <property type="evidence" value="ECO:0007669"/>
    <property type="project" value="TreeGrafter"/>
</dbReference>
<accession>A0A1M5APD3</accession>
<keyword evidence="4 7" id="KW-0808">Transferase</keyword>
<dbReference type="InterPro" id="IPR049704">
    <property type="entry name" value="Aminotrans_3_PPA_site"/>
</dbReference>
<dbReference type="PANTHER" id="PTHR11986">
    <property type="entry name" value="AMINOTRANSFERASE CLASS III"/>
    <property type="match status" value="1"/>
</dbReference>